<protein>
    <submittedName>
        <fullName evidence="2">Uncharacterized protein</fullName>
    </submittedName>
</protein>
<dbReference type="RefSeq" id="WP_044315057.1">
    <property type="nucleotide sequence ID" value="NZ_JXXD01000098.1"/>
</dbReference>
<name>A0A0D7E526_STUST</name>
<gene>
    <name evidence="2" type="ORF">LO50_11435</name>
</gene>
<keyword evidence="1" id="KW-0812">Transmembrane</keyword>
<dbReference type="EMBL" id="JXXD01000098">
    <property type="protein sequence ID" value="KIZ35979.1"/>
    <property type="molecule type" value="Genomic_DNA"/>
</dbReference>
<evidence type="ECO:0000313" key="3">
    <source>
        <dbReference type="Proteomes" id="UP000032439"/>
    </source>
</evidence>
<evidence type="ECO:0000313" key="2">
    <source>
        <dbReference type="EMBL" id="KIZ35979.1"/>
    </source>
</evidence>
<organism evidence="2 3">
    <name type="scientific">Stutzerimonas stutzeri</name>
    <name type="common">Pseudomonas stutzeri</name>
    <dbReference type="NCBI Taxonomy" id="316"/>
    <lineage>
        <taxon>Bacteria</taxon>
        <taxon>Pseudomonadati</taxon>
        <taxon>Pseudomonadota</taxon>
        <taxon>Gammaproteobacteria</taxon>
        <taxon>Pseudomonadales</taxon>
        <taxon>Pseudomonadaceae</taxon>
        <taxon>Stutzerimonas</taxon>
    </lineage>
</organism>
<dbReference type="AlphaFoldDB" id="A0A0D7E526"/>
<sequence length="207" mass="23794">MLDLNADQIERLIELASQKSFFDYLSLFLQTLVPLGALLFGYSTLKTHARRITAEKLIEKDIDRLYQSVDHFFEYADKINLFFSLQLTKINKRHQGKPVEESLDAKLTTTSDLVYANIANVRKASFILSSLGKPEIAKKLDNFRDETIQIRKSIFNSLDSLGAYPTTSQIETLIDYISTEKERASKLRDECLFDLSKISNELKKPFQ</sequence>
<keyword evidence="1" id="KW-1133">Transmembrane helix</keyword>
<accession>A0A0D7E526</accession>
<dbReference type="PATRIC" id="fig|316.110.peg.4920"/>
<evidence type="ECO:0000256" key="1">
    <source>
        <dbReference type="SAM" id="Phobius"/>
    </source>
</evidence>
<feature type="transmembrane region" description="Helical" evidence="1">
    <location>
        <begin position="21"/>
        <end position="42"/>
    </location>
</feature>
<proteinExistence type="predicted"/>
<keyword evidence="1" id="KW-0472">Membrane</keyword>
<reference evidence="2 3" key="1">
    <citation type="submission" date="2014-11" db="EMBL/GenBank/DDBJ databases">
        <title>Genomics and ecophysiology of heterotrophic nitrogen fixing bacteria isolated from estuarine surface water.</title>
        <authorList>
            <person name="Bentzon-Tilia M."/>
            <person name="Severin I."/>
            <person name="Hansen L.H."/>
            <person name="Riemann L."/>
        </authorList>
    </citation>
    <scope>NUCLEOTIDE SEQUENCE [LARGE SCALE GENOMIC DNA]</scope>
    <source>
        <strain evidence="2 3">BAL361</strain>
    </source>
</reference>
<dbReference type="Proteomes" id="UP000032439">
    <property type="component" value="Unassembled WGS sequence"/>
</dbReference>
<comment type="caution">
    <text evidence="2">The sequence shown here is derived from an EMBL/GenBank/DDBJ whole genome shotgun (WGS) entry which is preliminary data.</text>
</comment>